<protein>
    <recommendedName>
        <fullName evidence="6">Thioredoxin domain-containing protein</fullName>
    </recommendedName>
</protein>
<name>L1IB85_GUITC</name>
<evidence type="ECO:0000313" key="5">
    <source>
        <dbReference type="Proteomes" id="UP000011087"/>
    </source>
</evidence>
<proteinExistence type="predicted"/>
<feature type="compositionally biased region" description="Basic residues" evidence="1">
    <location>
        <begin position="278"/>
        <end position="289"/>
    </location>
</feature>
<keyword evidence="5" id="KW-1185">Reference proteome</keyword>
<feature type="region of interest" description="Disordered" evidence="1">
    <location>
        <begin position="262"/>
        <end position="289"/>
    </location>
</feature>
<evidence type="ECO:0000313" key="4">
    <source>
        <dbReference type="EnsemblProtists" id="EKX33322"/>
    </source>
</evidence>
<feature type="chain" id="PRO_5008769804" description="Thioredoxin domain-containing protein" evidence="2">
    <location>
        <begin position="23"/>
        <end position="289"/>
    </location>
</feature>
<keyword evidence="2" id="KW-0732">Signal</keyword>
<evidence type="ECO:0008006" key="6">
    <source>
        <dbReference type="Google" id="ProtNLM"/>
    </source>
</evidence>
<feature type="signal peptide" evidence="2">
    <location>
        <begin position="1"/>
        <end position="22"/>
    </location>
</feature>
<gene>
    <name evidence="3" type="ORF">GUITHDRAFT_120487</name>
</gene>
<dbReference type="EnsemblProtists" id="EKX33322">
    <property type="protein sequence ID" value="EKX33322"/>
    <property type="gene ID" value="GUITHDRAFT_120487"/>
</dbReference>
<dbReference type="STRING" id="905079.L1IB85"/>
<dbReference type="KEGG" id="gtt:GUITHDRAFT_120487"/>
<evidence type="ECO:0000256" key="1">
    <source>
        <dbReference type="SAM" id="MobiDB-lite"/>
    </source>
</evidence>
<dbReference type="Proteomes" id="UP000011087">
    <property type="component" value="Unassembled WGS sequence"/>
</dbReference>
<organism evidence="3">
    <name type="scientific">Guillardia theta (strain CCMP2712)</name>
    <name type="common">Cryptophyte</name>
    <dbReference type="NCBI Taxonomy" id="905079"/>
    <lineage>
        <taxon>Eukaryota</taxon>
        <taxon>Cryptophyceae</taxon>
        <taxon>Pyrenomonadales</taxon>
        <taxon>Geminigeraceae</taxon>
        <taxon>Guillardia</taxon>
    </lineage>
</organism>
<reference evidence="5" key="2">
    <citation type="submission" date="2012-11" db="EMBL/GenBank/DDBJ databases">
        <authorList>
            <person name="Kuo A."/>
            <person name="Curtis B.A."/>
            <person name="Tanifuji G."/>
            <person name="Burki F."/>
            <person name="Gruber A."/>
            <person name="Irimia M."/>
            <person name="Maruyama S."/>
            <person name="Arias M.C."/>
            <person name="Ball S.G."/>
            <person name="Gile G.H."/>
            <person name="Hirakawa Y."/>
            <person name="Hopkins J.F."/>
            <person name="Rensing S.A."/>
            <person name="Schmutz J."/>
            <person name="Symeonidi A."/>
            <person name="Elias M."/>
            <person name="Eveleigh R.J."/>
            <person name="Herman E.K."/>
            <person name="Klute M.J."/>
            <person name="Nakayama T."/>
            <person name="Obornik M."/>
            <person name="Reyes-Prieto A."/>
            <person name="Armbrust E.V."/>
            <person name="Aves S.J."/>
            <person name="Beiko R.G."/>
            <person name="Coutinho P."/>
            <person name="Dacks J.B."/>
            <person name="Durnford D.G."/>
            <person name="Fast N.M."/>
            <person name="Green B.R."/>
            <person name="Grisdale C."/>
            <person name="Hempe F."/>
            <person name="Henrissat B."/>
            <person name="Hoppner M.P."/>
            <person name="Ishida K.-I."/>
            <person name="Kim E."/>
            <person name="Koreny L."/>
            <person name="Kroth P.G."/>
            <person name="Liu Y."/>
            <person name="Malik S.-B."/>
            <person name="Maier U.G."/>
            <person name="McRose D."/>
            <person name="Mock T."/>
            <person name="Neilson J.A."/>
            <person name="Onodera N.T."/>
            <person name="Poole A.M."/>
            <person name="Pritham E.J."/>
            <person name="Richards T.A."/>
            <person name="Rocap G."/>
            <person name="Roy S.W."/>
            <person name="Sarai C."/>
            <person name="Schaack S."/>
            <person name="Shirato S."/>
            <person name="Slamovits C.H."/>
            <person name="Spencer D.F."/>
            <person name="Suzuki S."/>
            <person name="Worden A.Z."/>
            <person name="Zauner S."/>
            <person name="Barry K."/>
            <person name="Bell C."/>
            <person name="Bharti A.K."/>
            <person name="Crow J.A."/>
            <person name="Grimwood J."/>
            <person name="Kramer R."/>
            <person name="Lindquist E."/>
            <person name="Lucas S."/>
            <person name="Salamov A."/>
            <person name="McFadden G.I."/>
            <person name="Lane C.E."/>
            <person name="Keeling P.J."/>
            <person name="Gray M.W."/>
            <person name="Grigoriev I.V."/>
            <person name="Archibald J.M."/>
        </authorList>
    </citation>
    <scope>NUCLEOTIDE SEQUENCE</scope>
    <source>
        <strain evidence="5">CCMP2712</strain>
    </source>
</reference>
<accession>L1IB85</accession>
<evidence type="ECO:0000313" key="3">
    <source>
        <dbReference type="EMBL" id="EKX33322.1"/>
    </source>
</evidence>
<sequence>MAVRAAVAASIVAAMLITAAAAGEELRDVKQAADAVYFSKSTEVVVMGCFDQREGSDWQVFLQVARELNRYGGVGIGSTITKGVWSRYLESEADKLPAVVVWTSYDPDTGRIRKGKKTKLIFPGPFKFESLYKFLVRESLPLVLRLPANDGADFQKRQMLGMHSGFPKLFIFMSKREVEPDSVAEVALQHKQTTICVYYMVDPKNEEDEGTQVMKSLGLESASLPAAAIASSASVKAFDGDLTKSEGLSLFVKEFLQGQEEFVPQPTAQASKGDRNKKSNARKKKAKEL</sequence>
<reference evidence="4" key="3">
    <citation type="submission" date="2016-03" db="UniProtKB">
        <authorList>
            <consortium name="EnsemblProtists"/>
        </authorList>
    </citation>
    <scope>IDENTIFICATION</scope>
</reference>
<dbReference type="Gene3D" id="3.40.30.10">
    <property type="entry name" value="Glutaredoxin"/>
    <property type="match status" value="2"/>
</dbReference>
<reference evidence="3 5" key="1">
    <citation type="journal article" date="2012" name="Nature">
        <title>Algal genomes reveal evolutionary mosaicism and the fate of nucleomorphs.</title>
        <authorList>
            <consortium name="DOE Joint Genome Institute"/>
            <person name="Curtis B.A."/>
            <person name="Tanifuji G."/>
            <person name="Burki F."/>
            <person name="Gruber A."/>
            <person name="Irimia M."/>
            <person name="Maruyama S."/>
            <person name="Arias M.C."/>
            <person name="Ball S.G."/>
            <person name="Gile G.H."/>
            <person name="Hirakawa Y."/>
            <person name="Hopkins J.F."/>
            <person name="Kuo A."/>
            <person name="Rensing S.A."/>
            <person name="Schmutz J."/>
            <person name="Symeonidi A."/>
            <person name="Elias M."/>
            <person name="Eveleigh R.J."/>
            <person name="Herman E.K."/>
            <person name="Klute M.J."/>
            <person name="Nakayama T."/>
            <person name="Obornik M."/>
            <person name="Reyes-Prieto A."/>
            <person name="Armbrust E.V."/>
            <person name="Aves S.J."/>
            <person name="Beiko R.G."/>
            <person name="Coutinho P."/>
            <person name="Dacks J.B."/>
            <person name="Durnford D.G."/>
            <person name="Fast N.M."/>
            <person name="Green B.R."/>
            <person name="Grisdale C.J."/>
            <person name="Hempel F."/>
            <person name="Henrissat B."/>
            <person name="Hoppner M.P."/>
            <person name="Ishida K."/>
            <person name="Kim E."/>
            <person name="Koreny L."/>
            <person name="Kroth P.G."/>
            <person name="Liu Y."/>
            <person name="Malik S.B."/>
            <person name="Maier U.G."/>
            <person name="McRose D."/>
            <person name="Mock T."/>
            <person name="Neilson J.A."/>
            <person name="Onodera N.T."/>
            <person name="Poole A.M."/>
            <person name="Pritham E.J."/>
            <person name="Richards T.A."/>
            <person name="Rocap G."/>
            <person name="Roy S.W."/>
            <person name="Sarai C."/>
            <person name="Schaack S."/>
            <person name="Shirato S."/>
            <person name="Slamovits C.H."/>
            <person name="Spencer D.F."/>
            <person name="Suzuki S."/>
            <person name="Worden A.Z."/>
            <person name="Zauner S."/>
            <person name="Barry K."/>
            <person name="Bell C."/>
            <person name="Bharti A.K."/>
            <person name="Crow J.A."/>
            <person name="Grimwood J."/>
            <person name="Kramer R."/>
            <person name="Lindquist E."/>
            <person name="Lucas S."/>
            <person name="Salamov A."/>
            <person name="McFadden G.I."/>
            <person name="Lane C.E."/>
            <person name="Keeling P.J."/>
            <person name="Gray M.W."/>
            <person name="Grigoriev I.V."/>
            <person name="Archibald J.M."/>
        </authorList>
    </citation>
    <scope>NUCLEOTIDE SEQUENCE</scope>
    <source>
        <strain evidence="3 5">CCMP2712</strain>
    </source>
</reference>
<dbReference type="GeneID" id="17290052"/>
<dbReference type="EMBL" id="JH993146">
    <property type="protein sequence ID" value="EKX33322.1"/>
    <property type="molecule type" value="Genomic_DNA"/>
</dbReference>
<evidence type="ECO:0000256" key="2">
    <source>
        <dbReference type="SAM" id="SignalP"/>
    </source>
</evidence>
<dbReference type="HOGENOM" id="CLU_964564_0_0_1"/>
<dbReference type="AlphaFoldDB" id="L1IB85"/>
<dbReference type="PaxDb" id="55529-EKX33322"/>
<dbReference type="RefSeq" id="XP_005820302.1">
    <property type="nucleotide sequence ID" value="XM_005820245.1"/>
</dbReference>